<evidence type="ECO:0000313" key="3">
    <source>
        <dbReference type="EMBL" id="KAF2172684.1"/>
    </source>
</evidence>
<dbReference type="RefSeq" id="XP_033673573.1">
    <property type="nucleotide sequence ID" value="XM_033803702.1"/>
</dbReference>
<gene>
    <name evidence="3" type="ORF">M409DRAFT_16646</name>
</gene>
<reference evidence="3" key="1">
    <citation type="journal article" date="2020" name="Stud. Mycol.">
        <title>101 Dothideomycetes genomes: a test case for predicting lifestyles and emergence of pathogens.</title>
        <authorList>
            <person name="Haridas S."/>
            <person name="Albert R."/>
            <person name="Binder M."/>
            <person name="Bloem J."/>
            <person name="Labutti K."/>
            <person name="Salamov A."/>
            <person name="Andreopoulos B."/>
            <person name="Baker S."/>
            <person name="Barry K."/>
            <person name="Bills G."/>
            <person name="Bluhm B."/>
            <person name="Cannon C."/>
            <person name="Castanera R."/>
            <person name="Culley D."/>
            <person name="Daum C."/>
            <person name="Ezra D."/>
            <person name="Gonzalez J."/>
            <person name="Henrissat B."/>
            <person name="Kuo A."/>
            <person name="Liang C."/>
            <person name="Lipzen A."/>
            <person name="Lutzoni F."/>
            <person name="Magnuson J."/>
            <person name="Mondo S."/>
            <person name="Nolan M."/>
            <person name="Ohm R."/>
            <person name="Pangilinan J."/>
            <person name="Park H.-J."/>
            <person name="Ramirez L."/>
            <person name="Alfaro M."/>
            <person name="Sun H."/>
            <person name="Tritt A."/>
            <person name="Yoshinaga Y."/>
            <person name="Zwiers L.-H."/>
            <person name="Turgeon B."/>
            <person name="Goodwin S."/>
            <person name="Spatafora J."/>
            <person name="Crous P."/>
            <person name="Grigoriev I."/>
        </authorList>
    </citation>
    <scope>NUCLEOTIDE SEQUENCE</scope>
    <source>
        <strain evidence="3">ATCC 36951</strain>
    </source>
</reference>
<dbReference type="Gene3D" id="3.40.50.1820">
    <property type="entry name" value="alpha/beta hydrolase"/>
    <property type="match status" value="1"/>
</dbReference>
<dbReference type="GO" id="GO:0016787">
    <property type="term" value="F:hydrolase activity"/>
    <property type="evidence" value="ECO:0007669"/>
    <property type="project" value="UniProtKB-KW"/>
</dbReference>
<dbReference type="Proteomes" id="UP000799537">
    <property type="component" value="Unassembled WGS sequence"/>
</dbReference>
<name>A0A6A6CZV9_ZASCE</name>
<dbReference type="Pfam" id="PF03959">
    <property type="entry name" value="FSH1"/>
    <property type="match status" value="1"/>
</dbReference>
<feature type="domain" description="Serine hydrolase" evidence="2">
    <location>
        <begin position="40"/>
        <end position="263"/>
    </location>
</feature>
<dbReference type="GO" id="GO:0005737">
    <property type="term" value="C:cytoplasm"/>
    <property type="evidence" value="ECO:0007669"/>
    <property type="project" value="TreeGrafter"/>
</dbReference>
<dbReference type="PANTHER" id="PTHR48070">
    <property type="entry name" value="ESTERASE OVCA2"/>
    <property type="match status" value="1"/>
</dbReference>
<dbReference type="AlphaFoldDB" id="A0A6A6CZV9"/>
<sequence>MLSRLETALCLGREVFDAELQDVTVLEVEKTRPILPVPRTLRILALHGFGQSGECLRIAMKTGQLGQMVLDSINADLLDQYENVEWLCPDAPLQLVPDTRYEDGSLDNVDIFAWWRVLDFDMQHEHLYKSLTYLAGYLKEHDPVDGIVGFSQGAAVAMMLAAMCDDTPQRRAALLAQCAPFSIPPPQAPFKFAVACCGFQNALQHYSGFYTPRITTPSLNIVAEFDTMVSAEQSVTLARACTESTMIHFRGTHHVPTARATLREMAAFIASSCARKAFMSPPTATYTLPFECMEAKEFSTTHRFETTKKPS</sequence>
<proteinExistence type="predicted"/>
<evidence type="ECO:0000256" key="1">
    <source>
        <dbReference type="ARBA" id="ARBA00022801"/>
    </source>
</evidence>
<evidence type="ECO:0000259" key="2">
    <source>
        <dbReference type="Pfam" id="PF03959"/>
    </source>
</evidence>
<dbReference type="InterPro" id="IPR029058">
    <property type="entry name" value="AB_hydrolase_fold"/>
</dbReference>
<dbReference type="EMBL" id="ML993580">
    <property type="protein sequence ID" value="KAF2172684.1"/>
    <property type="molecule type" value="Genomic_DNA"/>
</dbReference>
<organism evidence="3 4">
    <name type="scientific">Zasmidium cellare ATCC 36951</name>
    <dbReference type="NCBI Taxonomy" id="1080233"/>
    <lineage>
        <taxon>Eukaryota</taxon>
        <taxon>Fungi</taxon>
        <taxon>Dikarya</taxon>
        <taxon>Ascomycota</taxon>
        <taxon>Pezizomycotina</taxon>
        <taxon>Dothideomycetes</taxon>
        <taxon>Dothideomycetidae</taxon>
        <taxon>Mycosphaerellales</taxon>
        <taxon>Mycosphaerellaceae</taxon>
        <taxon>Zasmidium</taxon>
    </lineage>
</organism>
<dbReference type="PANTHER" id="PTHR48070:SF6">
    <property type="entry name" value="ESTERASE OVCA2"/>
    <property type="match status" value="1"/>
</dbReference>
<dbReference type="SUPFAM" id="SSF53474">
    <property type="entry name" value="alpha/beta-Hydrolases"/>
    <property type="match status" value="1"/>
</dbReference>
<keyword evidence="1" id="KW-0378">Hydrolase</keyword>
<dbReference type="GeneID" id="54556974"/>
<keyword evidence="4" id="KW-1185">Reference proteome</keyword>
<dbReference type="InterPro" id="IPR005645">
    <property type="entry name" value="FSH-like_dom"/>
</dbReference>
<dbReference type="OrthoDB" id="2094269at2759"/>
<dbReference type="GO" id="GO:0005634">
    <property type="term" value="C:nucleus"/>
    <property type="evidence" value="ECO:0007669"/>
    <property type="project" value="TreeGrafter"/>
</dbReference>
<protein>
    <recommendedName>
        <fullName evidence="2">Serine hydrolase domain-containing protein</fullName>
    </recommendedName>
</protein>
<evidence type="ECO:0000313" key="4">
    <source>
        <dbReference type="Proteomes" id="UP000799537"/>
    </source>
</evidence>
<accession>A0A6A6CZV9</accession>
<dbReference type="InterPro" id="IPR050593">
    <property type="entry name" value="LovG"/>
</dbReference>